<proteinExistence type="predicted"/>
<geneLocation type="plasmid" evidence="2"/>
<sequence length="113" mass="13127">MKRDSCRELESRKKQGRDIHWTPFYNKVCPFSICRRGCQPVSNHHALDFIRNYLRNVEMNHAPVLNDCPGRIPVSLFRRSESGLSQCCGRAASWEGESQRVAHVSFAIRYFRG</sequence>
<organism evidence="1 2">
    <name type="scientific">Paraburkholderia caribensis MBA4</name>
    <dbReference type="NCBI Taxonomy" id="1323664"/>
    <lineage>
        <taxon>Bacteria</taxon>
        <taxon>Pseudomonadati</taxon>
        <taxon>Pseudomonadota</taxon>
        <taxon>Betaproteobacteria</taxon>
        <taxon>Burkholderiales</taxon>
        <taxon>Burkholderiaceae</taxon>
        <taxon>Paraburkholderia</taxon>
    </lineage>
</organism>
<gene>
    <name evidence="1" type="ORF">K788_0001333</name>
</gene>
<dbReference type="AlphaFoldDB" id="A0A0P0RN44"/>
<evidence type="ECO:0000313" key="2">
    <source>
        <dbReference type="Proteomes" id="UP000019146"/>
    </source>
</evidence>
<name>A0A0P0RN44_9BURK</name>
<evidence type="ECO:0000313" key="1">
    <source>
        <dbReference type="EMBL" id="ALL70326.1"/>
    </source>
</evidence>
<accession>A0A0P0RN44</accession>
<reference evidence="1 2" key="1">
    <citation type="journal article" date="2014" name="Genome Announc.">
        <title>Draft Genome Sequence of the Haloacid-Degrading Burkholderia caribensis Strain MBA4.</title>
        <authorList>
            <person name="Pan Y."/>
            <person name="Kong K.F."/>
            <person name="Tsang J.S."/>
        </authorList>
    </citation>
    <scope>NUCLEOTIDE SEQUENCE [LARGE SCALE GENOMIC DNA]</scope>
    <source>
        <strain evidence="1 2">MBA4</strain>
        <plasmid evidence="2">Plasmid</plasmid>
    </source>
</reference>
<keyword evidence="1" id="KW-0614">Plasmid</keyword>
<dbReference type="EMBL" id="CP012748">
    <property type="protein sequence ID" value="ALL70326.1"/>
    <property type="molecule type" value="Genomic_DNA"/>
</dbReference>
<dbReference type="KEGG" id="bcai:K788_0001333"/>
<protein>
    <submittedName>
        <fullName evidence="1">Uncharacterized protein</fullName>
    </submittedName>
</protein>
<dbReference type="Proteomes" id="UP000019146">
    <property type="component" value="Plasmid unnamed"/>
</dbReference>